<accession>A0A7J6WMK4</accession>
<dbReference type="FunFam" id="3.40.630.30:FF:000016">
    <property type="entry name" value="nudix hydrolase 2"/>
    <property type="match status" value="1"/>
</dbReference>
<dbReference type="PANTHER" id="PTHR13994:SF29">
    <property type="entry name" value="NUDIX HYDROLASE 2"/>
    <property type="match status" value="1"/>
</dbReference>
<dbReference type="PANTHER" id="PTHR13994">
    <property type="entry name" value="NUDIX HYDROLASE RELATED"/>
    <property type="match status" value="1"/>
</dbReference>
<dbReference type="Gene3D" id="3.40.630.30">
    <property type="match status" value="1"/>
</dbReference>
<gene>
    <name evidence="4" type="ORF">FRX31_011812</name>
</gene>
<dbReference type="EMBL" id="JABWDY010013077">
    <property type="protein sequence ID" value="KAF5198601.1"/>
    <property type="molecule type" value="Genomic_DNA"/>
</dbReference>
<feature type="non-terminal residue" evidence="4">
    <location>
        <position position="1"/>
    </location>
</feature>
<keyword evidence="2 4" id="KW-0378">Hydrolase</keyword>
<dbReference type="AlphaFoldDB" id="A0A7J6WMK4"/>
<protein>
    <submittedName>
        <fullName evidence="4">Nudix hydrolase</fullName>
    </submittedName>
</protein>
<evidence type="ECO:0000259" key="3">
    <source>
        <dbReference type="Pfam" id="PF18290"/>
    </source>
</evidence>
<evidence type="ECO:0000313" key="4">
    <source>
        <dbReference type="EMBL" id="KAF5198601.1"/>
    </source>
</evidence>
<dbReference type="GO" id="GO:0051287">
    <property type="term" value="F:NAD binding"/>
    <property type="evidence" value="ECO:0007669"/>
    <property type="project" value="TreeGrafter"/>
</dbReference>
<dbReference type="PRINTS" id="PR01356">
    <property type="entry name" value="GFGPROTEIN"/>
</dbReference>
<dbReference type="GO" id="GO:0035529">
    <property type="term" value="F:NADH pyrophosphatase activity"/>
    <property type="evidence" value="ECO:0007669"/>
    <property type="project" value="TreeGrafter"/>
</dbReference>
<reference evidence="4 5" key="1">
    <citation type="submission" date="2020-06" db="EMBL/GenBank/DDBJ databases">
        <title>Transcriptomic and genomic resources for Thalictrum thalictroides and T. hernandezii: Facilitating candidate gene discovery in an emerging model plant lineage.</title>
        <authorList>
            <person name="Arias T."/>
            <person name="Riano-Pachon D.M."/>
            <person name="Di Stilio V.S."/>
        </authorList>
    </citation>
    <scope>NUCLEOTIDE SEQUENCE [LARGE SCALE GENOMIC DNA]</scope>
    <source>
        <strain evidence="5">cv. WT478/WT964</strain>
        <tissue evidence="4">Leaves</tissue>
    </source>
</reference>
<dbReference type="InterPro" id="IPR003293">
    <property type="entry name" value="Nudix_hydrolase6-like"/>
</dbReference>
<evidence type="ECO:0000256" key="1">
    <source>
        <dbReference type="ARBA" id="ARBA00005582"/>
    </source>
</evidence>
<sequence>MIKHISLLSSIIIPRYNYNIFGFLSTSLSFTSIPAFSRFSISSAAPVNKVRAAKHFSTKSMSTPISPALGVEQVLVDNGPLQAELLTAIDDDHGGVMVYVKEPMNSRDFASSLKASMLHWRQQGKKGVWIKLPIELVNLVEAAVKEGFWYHHAEPEYLMLVYWIPETGNTIPSNATHRVGIGAFVMNDKREVLT</sequence>
<comment type="similarity">
    <text evidence="1">Belongs to the Nudix hydrolase family.</text>
</comment>
<dbReference type="OrthoDB" id="447842at2759"/>
<dbReference type="InterPro" id="IPR040618">
    <property type="entry name" value="Pre-Nudix"/>
</dbReference>
<dbReference type="Proteomes" id="UP000554482">
    <property type="component" value="Unassembled WGS sequence"/>
</dbReference>
<dbReference type="GO" id="GO:0047631">
    <property type="term" value="F:ADP-ribose diphosphatase activity"/>
    <property type="evidence" value="ECO:0007669"/>
    <property type="project" value="TreeGrafter"/>
</dbReference>
<dbReference type="Pfam" id="PF18290">
    <property type="entry name" value="Nudix_hydro"/>
    <property type="match status" value="1"/>
</dbReference>
<proteinExistence type="inferred from homology"/>
<keyword evidence="5" id="KW-1185">Reference proteome</keyword>
<organism evidence="4 5">
    <name type="scientific">Thalictrum thalictroides</name>
    <name type="common">Rue-anemone</name>
    <name type="synonym">Anemone thalictroides</name>
    <dbReference type="NCBI Taxonomy" id="46969"/>
    <lineage>
        <taxon>Eukaryota</taxon>
        <taxon>Viridiplantae</taxon>
        <taxon>Streptophyta</taxon>
        <taxon>Embryophyta</taxon>
        <taxon>Tracheophyta</taxon>
        <taxon>Spermatophyta</taxon>
        <taxon>Magnoliopsida</taxon>
        <taxon>Ranunculales</taxon>
        <taxon>Ranunculaceae</taxon>
        <taxon>Thalictroideae</taxon>
        <taxon>Thalictrum</taxon>
    </lineage>
</organism>
<name>A0A7J6WMK4_THATH</name>
<evidence type="ECO:0000256" key="2">
    <source>
        <dbReference type="ARBA" id="ARBA00022801"/>
    </source>
</evidence>
<comment type="caution">
    <text evidence="4">The sequence shown here is derived from an EMBL/GenBank/DDBJ whole genome shotgun (WGS) entry which is preliminary data.</text>
</comment>
<feature type="domain" description="Pre-nudix hydrolase" evidence="3">
    <location>
        <begin position="87"/>
        <end position="164"/>
    </location>
</feature>
<evidence type="ECO:0000313" key="5">
    <source>
        <dbReference type="Proteomes" id="UP000554482"/>
    </source>
</evidence>